<gene>
    <name evidence="1" type="ORF">C6P37_04215</name>
</gene>
<dbReference type="EMBL" id="QEWE01000012">
    <property type="protein sequence ID" value="REJ30003.1"/>
    <property type="molecule type" value="Genomic_DNA"/>
</dbReference>
<dbReference type="Proteomes" id="UP000257014">
    <property type="component" value="Unassembled WGS sequence"/>
</dbReference>
<comment type="caution">
    <text evidence="1">The sequence shown here is derived from an EMBL/GenBank/DDBJ whole genome shotgun (WGS) entry which is preliminary data.</text>
</comment>
<protein>
    <submittedName>
        <fullName evidence="1">Uncharacterized protein</fullName>
    </submittedName>
</protein>
<evidence type="ECO:0000313" key="1">
    <source>
        <dbReference type="EMBL" id="REJ30003.1"/>
    </source>
</evidence>
<organism evidence="1 2">
    <name type="scientific">Caldibacillus debilis</name>
    <dbReference type="NCBI Taxonomy" id="301148"/>
    <lineage>
        <taxon>Bacteria</taxon>
        <taxon>Bacillati</taxon>
        <taxon>Bacillota</taxon>
        <taxon>Bacilli</taxon>
        <taxon>Bacillales</taxon>
        <taxon>Bacillaceae</taxon>
        <taxon>Caldibacillus</taxon>
    </lineage>
</organism>
<accession>A0A3E0K6M2</accession>
<proteinExistence type="predicted"/>
<dbReference type="AlphaFoldDB" id="A0A3E0K6M2"/>
<reference evidence="1 2" key="1">
    <citation type="submission" date="2018-03" db="EMBL/GenBank/DDBJ databases">
        <authorList>
            <person name="Keele B.F."/>
        </authorList>
    </citation>
    <scope>NUCLEOTIDE SEQUENCE [LARGE SCALE GENOMIC DNA]</scope>
    <source>
        <strain evidence="1">ZCTH4_d</strain>
    </source>
</reference>
<sequence>MLLLIIIQMGLKNRQFFKKAAVLSACRDGSFHGRSTCRFPPANFIFQPADKKSRLKVIVE</sequence>
<evidence type="ECO:0000313" key="2">
    <source>
        <dbReference type="Proteomes" id="UP000257014"/>
    </source>
</evidence>
<name>A0A3E0K6M2_9BACI</name>